<dbReference type="Gene3D" id="3.60.15.10">
    <property type="entry name" value="Ribonuclease Z/Hydroxyacylglutathione hydrolase-like"/>
    <property type="match status" value="1"/>
</dbReference>
<evidence type="ECO:0000313" key="5">
    <source>
        <dbReference type="Proteomes" id="UP000487929"/>
    </source>
</evidence>
<dbReference type="InterPro" id="IPR001279">
    <property type="entry name" value="Metallo-B-lactamas"/>
</dbReference>
<evidence type="ECO:0000313" key="4">
    <source>
        <dbReference type="EMBL" id="NAW35549.1"/>
    </source>
</evidence>
<dbReference type="EMBL" id="WUTT01000001">
    <property type="protein sequence ID" value="NAW35549.1"/>
    <property type="molecule type" value="Genomic_DNA"/>
</dbReference>
<dbReference type="SMART" id="SM00849">
    <property type="entry name" value="Lactamase_B"/>
    <property type="match status" value="1"/>
</dbReference>
<dbReference type="SUPFAM" id="SSF56281">
    <property type="entry name" value="Metallo-hydrolase/oxidoreductase"/>
    <property type="match status" value="1"/>
</dbReference>
<keyword evidence="5" id="KW-1185">Reference proteome</keyword>
<gene>
    <name evidence="4" type="ORF">GRB96_14150</name>
</gene>
<dbReference type="AlphaFoldDB" id="A0A7X4W768"/>
<accession>A0A7X4W768</accession>
<proteinExistence type="predicted"/>
<dbReference type="RefSeq" id="WP_161432720.1">
    <property type="nucleotide sequence ID" value="NZ_WUTT01000001.1"/>
</dbReference>
<dbReference type="GO" id="GO:0016787">
    <property type="term" value="F:hydrolase activity"/>
    <property type="evidence" value="ECO:0007669"/>
    <property type="project" value="UniProtKB-KW"/>
</dbReference>
<dbReference type="OrthoDB" id="9805728at2"/>
<protein>
    <submittedName>
        <fullName evidence="4">MBL fold metallo-hydrolase</fullName>
    </submittedName>
</protein>
<dbReference type="InterPro" id="IPR050114">
    <property type="entry name" value="UPF0173_UPF0282_UlaG_hydrolase"/>
</dbReference>
<dbReference type="PANTHER" id="PTHR43546">
    <property type="entry name" value="UPF0173 METAL-DEPENDENT HYDROLASE MJ1163-RELATED"/>
    <property type="match status" value="1"/>
</dbReference>
<dbReference type="Pfam" id="PF12706">
    <property type="entry name" value="Lactamase_B_2"/>
    <property type="match status" value="1"/>
</dbReference>
<feature type="signal peptide" evidence="2">
    <location>
        <begin position="1"/>
        <end position="23"/>
    </location>
</feature>
<evidence type="ECO:0000256" key="2">
    <source>
        <dbReference type="SAM" id="SignalP"/>
    </source>
</evidence>
<comment type="caution">
    <text evidence="4">The sequence shown here is derived from an EMBL/GenBank/DDBJ whole genome shotgun (WGS) entry which is preliminary data.</text>
</comment>
<feature type="domain" description="Metallo-beta-lactamase" evidence="3">
    <location>
        <begin position="37"/>
        <end position="253"/>
    </location>
</feature>
<feature type="chain" id="PRO_5031178561" evidence="2">
    <location>
        <begin position="24"/>
        <end position="291"/>
    </location>
</feature>
<keyword evidence="2" id="KW-0732">Signal</keyword>
<keyword evidence="1 4" id="KW-0378">Hydrolase</keyword>
<sequence>MLIKTLASSLALATALIAGSASADSISQETTQQVQQIRNATVKITYGDTTFLIDPMLAKQGAYPGFDGTYRSELRNPLVGLPMPAEDVIDDTDAVIVTHTHLDHWDAAAQALLPKDIPLFAQHQADAAMIREQGFTNVRILSDKAEFDGVTLSRTGGQHGTDEMYASPEVAAALGDVMGVVFQAPGQETLYLVGDTIWRDEVDQALDEYDPKIVVLNAGQAMRSDYDDPIIMGKEDVLRATQTAPEATVVATHMDAINHMSLTREELREYVQAVGIEDHVVIPADGEVISF</sequence>
<dbReference type="PANTHER" id="PTHR43546:SF9">
    <property type="entry name" value="L-ASCORBATE-6-PHOSPHATE LACTONASE ULAG-RELATED"/>
    <property type="match status" value="1"/>
</dbReference>
<dbReference type="Proteomes" id="UP000487929">
    <property type="component" value="Unassembled WGS sequence"/>
</dbReference>
<organism evidence="4 5">
    <name type="scientific">Halomonas alimentaria</name>
    <dbReference type="NCBI Taxonomy" id="147248"/>
    <lineage>
        <taxon>Bacteria</taxon>
        <taxon>Pseudomonadati</taxon>
        <taxon>Pseudomonadota</taxon>
        <taxon>Gammaproteobacteria</taxon>
        <taxon>Oceanospirillales</taxon>
        <taxon>Halomonadaceae</taxon>
        <taxon>Halomonas</taxon>
    </lineage>
</organism>
<reference evidence="4 5" key="1">
    <citation type="submission" date="2019-12" db="EMBL/GenBank/DDBJ databases">
        <title>Draft genome sequencing of Halomonas alimentaria DSM 15356.</title>
        <authorList>
            <person name="Pandiyan K."/>
            <person name="Kushwaha P."/>
            <person name="Gowdham M."/>
            <person name="Chakdar H."/>
            <person name="Singh A."/>
            <person name="Kumar M."/>
            <person name="Saxena A.K."/>
        </authorList>
    </citation>
    <scope>NUCLEOTIDE SEQUENCE [LARGE SCALE GENOMIC DNA]</scope>
    <source>
        <strain evidence="4 5">DSM 15356</strain>
    </source>
</reference>
<dbReference type="InterPro" id="IPR036866">
    <property type="entry name" value="RibonucZ/Hydroxyglut_hydro"/>
</dbReference>
<evidence type="ECO:0000259" key="3">
    <source>
        <dbReference type="SMART" id="SM00849"/>
    </source>
</evidence>
<evidence type="ECO:0000256" key="1">
    <source>
        <dbReference type="ARBA" id="ARBA00022801"/>
    </source>
</evidence>
<name>A0A7X4W768_9GAMM</name>